<evidence type="ECO:0000313" key="6">
    <source>
        <dbReference type="Proteomes" id="UP000033047"/>
    </source>
</evidence>
<feature type="domain" description="Phage integrase SAM-like" evidence="4">
    <location>
        <begin position="160"/>
        <end position="243"/>
    </location>
</feature>
<evidence type="ECO:0000256" key="1">
    <source>
        <dbReference type="ARBA" id="ARBA00023125"/>
    </source>
</evidence>
<evidence type="ECO:0000259" key="4">
    <source>
        <dbReference type="Pfam" id="PF13102"/>
    </source>
</evidence>
<organism evidence="5 6">
    <name type="scientific">Parabacteroides goldsteinii DSM 19448 = WAL 12034</name>
    <dbReference type="NCBI Taxonomy" id="927665"/>
    <lineage>
        <taxon>Bacteria</taxon>
        <taxon>Pseudomonadati</taxon>
        <taxon>Bacteroidota</taxon>
        <taxon>Bacteroidia</taxon>
        <taxon>Bacteroidales</taxon>
        <taxon>Tannerellaceae</taxon>
        <taxon>Parabacteroides</taxon>
    </lineage>
</organism>
<dbReference type="InterPro" id="IPR011010">
    <property type="entry name" value="DNA_brk_join_enz"/>
</dbReference>
<evidence type="ECO:0000313" key="5">
    <source>
        <dbReference type="EMBL" id="KKB47327.1"/>
    </source>
</evidence>
<reference evidence="5 6" key="1">
    <citation type="submission" date="2013-04" db="EMBL/GenBank/DDBJ databases">
        <title>The Genome Sequence of Parabacteroides goldsteinii DSM 19448.</title>
        <authorList>
            <consortium name="The Broad Institute Genomics Platform"/>
            <person name="Earl A."/>
            <person name="Ward D."/>
            <person name="Feldgarden M."/>
            <person name="Gevers D."/>
            <person name="Martens E."/>
            <person name="Sakamoto M."/>
            <person name="Benno Y."/>
            <person name="Song Y."/>
            <person name="Liu C."/>
            <person name="Lee J."/>
            <person name="Bolanos M."/>
            <person name="Vaisanen M.L."/>
            <person name="Finegold S.M."/>
            <person name="Walker B."/>
            <person name="Young S."/>
            <person name="Zeng Q."/>
            <person name="Gargeya S."/>
            <person name="Fitzgerald M."/>
            <person name="Haas B."/>
            <person name="Abouelleil A."/>
            <person name="Allen A.W."/>
            <person name="Alvarado L."/>
            <person name="Arachchi H.M."/>
            <person name="Berlin A.M."/>
            <person name="Chapman S.B."/>
            <person name="Gainer-Dewar J."/>
            <person name="Goldberg J."/>
            <person name="Griggs A."/>
            <person name="Gujja S."/>
            <person name="Hansen M."/>
            <person name="Howarth C."/>
            <person name="Imamovic A."/>
            <person name="Ireland A."/>
            <person name="Larimer J."/>
            <person name="McCowan C."/>
            <person name="Murphy C."/>
            <person name="Pearson M."/>
            <person name="Poon T.W."/>
            <person name="Priest M."/>
            <person name="Roberts A."/>
            <person name="Saif S."/>
            <person name="Shea T."/>
            <person name="Sisk P."/>
            <person name="Sykes S."/>
            <person name="Wortman J."/>
            <person name="Nusbaum C."/>
            <person name="Birren B."/>
        </authorList>
    </citation>
    <scope>NUCLEOTIDE SEQUENCE [LARGE SCALE GENOMIC DNA]</scope>
    <source>
        <strain evidence="5 6">DSM 19448</strain>
    </source>
</reference>
<dbReference type="GO" id="GO:0003677">
    <property type="term" value="F:DNA binding"/>
    <property type="evidence" value="ECO:0007669"/>
    <property type="project" value="UniProtKB-KW"/>
</dbReference>
<evidence type="ECO:0000256" key="3">
    <source>
        <dbReference type="SAM" id="Coils"/>
    </source>
</evidence>
<dbReference type="RefSeq" id="WP_046147749.1">
    <property type="nucleotide sequence ID" value="NZ_KQ033914.1"/>
</dbReference>
<evidence type="ECO:0000256" key="2">
    <source>
        <dbReference type="ARBA" id="ARBA00023172"/>
    </source>
</evidence>
<keyword evidence="1" id="KW-0238">DNA-binding</keyword>
<gene>
    <name evidence="5" type="ORF">HMPREF1535_04737</name>
</gene>
<keyword evidence="2" id="KW-0233">DNA recombination</keyword>
<dbReference type="Gene3D" id="1.10.443.10">
    <property type="entry name" value="Intergrase catalytic core"/>
    <property type="match status" value="1"/>
</dbReference>
<dbReference type="Proteomes" id="UP000033047">
    <property type="component" value="Unassembled WGS sequence"/>
</dbReference>
<feature type="coiled-coil region" evidence="3">
    <location>
        <begin position="105"/>
        <end position="134"/>
    </location>
</feature>
<dbReference type="Pfam" id="PF13102">
    <property type="entry name" value="Phage_int_SAM_5"/>
    <property type="match status" value="1"/>
</dbReference>
<dbReference type="SUPFAM" id="SSF56349">
    <property type="entry name" value="DNA breaking-rejoining enzymes"/>
    <property type="match status" value="1"/>
</dbReference>
<dbReference type="HOGENOM" id="CLU_033139_7_3_10"/>
<dbReference type="InterPro" id="IPR010998">
    <property type="entry name" value="Integrase_recombinase_N"/>
</dbReference>
<dbReference type="InterPro" id="IPR013762">
    <property type="entry name" value="Integrase-like_cat_sf"/>
</dbReference>
<dbReference type="EMBL" id="AQHV01000026">
    <property type="protein sequence ID" value="KKB47327.1"/>
    <property type="molecule type" value="Genomic_DNA"/>
</dbReference>
<accession>A0A0F5IQB8</accession>
<dbReference type="AlphaFoldDB" id="A0A0F5IQB8"/>
<dbReference type="STRING" id="927665.HMPREF1535_04737"/>
<proteinExistence type="predicted"/>
<dbReference type="InterPro" id="IPR025269">
    <property type="entry name" value="SAM-like_dom"/>
</dbReference>
<dbReference type="Gene3D" id="1.10.150.130">
    <property type="match status" value="1"/>
</dbReference>
<keyword evidence="3" id="KW-0175">Coiled coil</keyword>
<dbReference type="PATRIC" id="fig|927665.4.peg.4858"/>
<protein>
    <recommendedName>
        <fullName evidence="4">Phage integrase SAM-like domain-containing protein</fullName>
    </recommendedName>
</protein>
<dbReference type="GO" id="GO:0006310">
    <property type="term" value="P:DNA recombination"/>
    <property type="evidence" value="ECO:0007669"/>
    <property type="project" value="UniProtKB-KW"/>
</dbReference>
<comment type="caution">
    <text evidence="5">The sequence shown here is derived from an EMBL/GenBank/DDBJ whole genome shotgun (WGS) entry which is preliminary data.</text>
</comment>
<sequence>MAKSLSRFFIRKQDEKNEIATLFFRVQNKKHKVDTLFSSQIRVNVAEWREALSCPEKWMRHQRANFNLHDSLNRIELVVKSEVEGMSFDKSHVEAEILSIANPKKAEAIMKAKREEEERQQEELRIKAEQERLIKEGIDAERAKIWNFLNRFCEEIKSGARLNGHNRYAPGTVKAWFSFRKLYDMFDKKHRFTWYQVDRAFVTKFLAFMEKNDYMVSAQNKYLVDLRAIVNYAYLDGIHNNDRAMQYFSKKKIEDGDKAIEIYLTEAELQALYEMPLSGKQDEVRDIFLVGCYTCQRVSDYNDIDKNCFTTTAKGTPVIRLVQKKTRNEVKIPIMNPNLRAICEKYAYNLPSVVDVILNRYIKDILRKLSETIPTLGKMVTTKLTMKQKKLVEDGKLVVERNDKGEVVMPRYACVTTHTARRSGITNMYLTHKYTIVQMMHVSGHKTQKTFMDYIKLSSDEIADEIDAIANPTKADVF</sequence>
<name>A0A0F5IQB8_9BACT</name>
<dbReference type="GO" id="GO:0015074">
    <property type="term" value="P:DNA integration"/>
    <property type="evidence" value="ECO:0007669"/>
    <property type="project" value="InterPro"/>
</dbReference>